<feature type="domain" description="Peptidase S1" evidence="5">
    <location>
        <begin position="41"/>
        <end position="275"/>
    </location>
</feature>
<evidence type="ECO:0000256" key="3">
    <source>
        <dbReference type="RuleBase" id="RU363034"/>
    </source>
</evidence>
<dbReference type="SMART" id="SM00020">
    <property type="entry name" value="Tryp_SPc"/>
    <property type="match status" value="1"/>
</dbReference>
<keyword evidence="3" id="KW-0645">Protease</keyword>
<dbReference type="PROSITE" id="PS00134">
    <property type="entry name" value="TRYPSIN_HIS"/>
    <property type="match status" value="1"/>
</dbReference>
<proteinExistence type="inferred from homology"/>
<dbReference type="InterPro" id="IPR001314">
    <property type="entry name" value="Peptidase_S1A"/>
</dbReference>
<keyword evidence="1" id="KW-1015">Disulfide bond</keyword>
<protein>
    <recommendedName>
        <fullName evidence="5">Peptidase S1 domain-containing protein</fullName>
    </recommendedName>
</protein>
<accession>A0A9J6BUG6</accession>
<dbReference type="PRINTS" id="PR00722">
    <property type="entry name" value="CHYMOTRYPSIN"/>
</dbReference>
<dbReference type="CDD" id="cd00190">
    <property type="entry name" value="Tryp_SPc"/>
    <property type="match status" value="1"/>
</dbReference>
<gene>
    <name evidence="6" type="ORF">PVAND_003426</name>
</gene>
<name>A0A9J6BUG6_POLVA</name>
<feature type="chain" id="PRO_5039936956" description="Peptidase S1 domain-containing protein" evidence="4">
    <location>
        <begin position="21"/>
        <end position="280"/>
    </location>
</feature>
<evidence type="ECO:0000313" key="7">
    <source>
        <dbReference type="Proteomes" id="UP001107558"/>
    </source>
</evidence>
<dbReference type="PANTHER" id="PTHR24260:SF145">
    <property type="entry name" value="FI17609P1-RELATED"/>
    <property type="match status" value="1"/>
</dbReference>
<evidence type="ECO:0000256" key="2">
    <source>
        <dbReference type="ARBA" id="ARBA00024195"/>
    </source>
</evidence>
<dbReference type="SUPFAM" id="SSF50494">
    <property type="entry name" value="Trypsin-like serine proteases"/>
    <property type="match status" value="1"/>
</dbReference>
<dbReference type="OrthoDB" id="5597713at2759"/>
<evidence type="ECO:0000259" key="5">
    <source>
        <dbReference type="PROSITE" id="PS50240"/>
    </source>
</evidence>
<evidence type="ECO:0000256" key="4">
    <source>
        <dbReference type="SAM" id="SignalP"/>
    </source>
</evidence>
<dbReference type="AlphaFoldDB" id="A0A9J6BUG6"/>
<dbReference type="InterPro" id="IPR009003">
    <property type="entry name" value="Peptidase_S1_PA"/>
</dbReference>
<dbReference type="PROSITE" id="PS00135">
    <property type="entry name" value="TRYPSIN_SER"/>
    <property type="match status" value="1"/>
</dbReference>
<dbReference type="Proteomes" id="UP001107558">
    <property type="component" value="Chromosome 3"/>
</dbReference>
<reference evidence="6" key="1">
    <citation type="submission" date="2021-03" db="EMBL/GenBank/DDBJ databases">
        <title>Chromosome level genome of the anhydrobiotic midge Polypedilum vanderplanki.</title>
        <authorList>
            <person name="Yoshida Y."/>
            <person name="Kikawada T."/>
            <person name="Gusev O."/>
        </authorList>
    </citation>
    <scope>NUCLEOTIDE SEQUENCE</scope>
    <source>
        <strain evidence="6">NIAS01</strain>
        <tissue evidence="6">Whole body or cell culture</tissue>
    </source>
</reference>
<keyword evidence="7" id="KW-1185">Reference proteome</keyword>
<dbReference type="PANTHER" id="PTHR24260">
    <property type="match status" value="1"/>
</dbReference>
<comment type="similarity">
    <text evidence="2">Belongs to the peptidase S1 family. CLIP subfamily.</text>
</comment>
<comment type="caution">
    <text evidence="6">The sequence shown here is derived from an EMBL/GenBank/DDBJ whole genome shotgun (WGS) entry which is preliminary data.</text>
</comment>
<dbReference type="InterPro" id="IPR043504">
    <property type="entry name" value="Peptidase_S1_PA_chymotrypsin"/>
</dbReference>
<sequence length="280" mass="30272">MEKFLLLLTIILFFAVILEAGVTHVLPNQLPLFERKVQGRIVGGSRPSTTQFPYTVSVRAFNGTSTSFCGGSIISYNFVLTAAHCTRGYQDFEIGVGSIVLQTPFFKILTYGGAIEHPYFNPTNLNNDISLIEVPTIAQNVPSVVPVLLPKRSQADKPFIGMQVTVSGFGRTSDASQSVSPFMEYVQLKIISNKDCAGTYGRRIVTDDVICAKGIDKNFNACIGDSGGPLTMKEAGNHVQLGIVSFVSSRGCAIGDPSGYTKVGKYLDWISAKTGIIIRN</sequence>
<dbReference type="PROSITE" id="PS50240">
    <property type="entry name" value="TRYPSIN_DOM"/>
    <property type="match status" value="1"/>
</dbReference>
<feature type="signal peptide" evidence="4">
    <location>
        <begin position="1"/>
        <end position="20"/>
    </location>
</feature>
<keyword evidence="3" id="KW-0378">Hydrolase</keyword>
<dbReference type="EMBL" id="JADBJN010000003">
    <property type="protein sequence ID" value="KAG5673370.1"/>
    <property type="molecule type" value="Genomic_DNA"/>
</dbReference>
<evidence type="ECO:0000256" key="1">
    <source>
        <dbReference type="ARBA" id="ARBA00023157"/>
    </source>
</evidence>
<dbReference type="InterPro" id="IPR033116">
    <property type="entry name" value="TRYPSIN_SER"/>
</dbReference>
<dbReference type="InterPro" id="IPR018114">
    <property type="entry name" value="TRYPSIN_HIS"/>
</dbReference>
<organism evidence="6 7">
    <name type="scientific">Polypedilum vanderplanki</name>
    <name type="common">Sleeping chironomid midge</name>
    <dbReference type="NCBI Taxonomy" id="319348"/>
    <lineage>
        <taxon>Eukaryota</taxon>
        <taxon>Metazoa</taxon>
        <taxon>Ecdysozoa</taxon>
        <taxon>Arthropoda</taxon>
        <taxon>Hexapoda</taxon>
        <taxon>Insecta</taxon>
        <taxon>Pterygota</taxon>
        <taxon>Neoptera</taxon>
        <taxon>Endopterygota</taxon>
        <taxon>Diptera</taxon>
        <taxon>Nematocera</taxon>
        <taxon>Chironomoidea</taxon>
        <taxon>Chironomidae</taxon>
        <taxon>Chironominae</taxon>
        <taxon>Polypedilum</taxon>
        <taxon>Polypedilum</taxon>
    </lineage>
</organism>
<dbReference type="GO" id="GO:0006508">
    <property type="term" value="P:proteolysis"/>
    <property type="evidence" value="ECO:0007669"/>
    <property type="project" value="UniProtKB-KW"/>
</dbReference>
<dbReference type="GO" id="GO:0004252">
    <property type="term" value="F:serine-type endopeptidase activity"/>
    <property type="evidence" value="ECO:0007669"/>
    <property type="project" value="InterPro"/>
</dbReference>
<dbReference type="Pfam" id="PF00089">
    <property type="entry name" value="Trypsin"/>
    <property type="match status" value="1"/>
</dbReference>
<keyword evidence="4" id="KW-0732">Signal</keyword>
<dbReference type="InterPro" id="IPR001254">
    <property type="entry name" value="Trypsin_dom"/>
</dbReference>
<dbReference type="InterPro" id="IPR051333">
    <property type="entry name" value="CLIP_Serine_Protease"/>
</dbReference>
<evidence type="ECO:0000313" key="6">
    <source>
        <dbReference type="EMBL" id="KAG5673370.1"/>
    </source>
</evidence>
<keyword evidence="3" id="KW-0720">Serine protease</keyword>
<dbReference type="Gene3D" id="2.40.10.10">
    <property type="entry name" value="Trypsin-like serine proteases"/>
    <property type="match status" value="1"/>
</dbReference>